<keyword evidence="3" id="KW-1185">Reference proteome</keyword>
<organism evidence="2 3">
    <name type="scientific">Ligaoa zhengdingensis</name>
    <dbReference type="NCBI Taxonomy" id="2763658"/>
    <lineage>
        <taxon>Bacteria</taxon>
        <taxon>Bacillati</taxon>
        <taxon>Bacillota</taxon>
        <taxon>Clostridia</taxon>
        <taxon>Eubacteriales</taxon>
        <taxon>Oscillospiraceae</taxon>
        <taxon>Ligaoa</taxon>
    </lineage>
</organism>
<comment type="caution">
    <text evidence="2">The sequence shown here is derived from an EMBL/GenBank/DDBJ whole genome shotgun (WGS) entry which is preliminary data.</text>
</comment>
<name>A0A926I4M6_9FIRM</name>
<protein>
    <submittedName>
        <fullName evidence="2">Uncharacterized protein</fullName>
    </submittedName>
</protein>
<gene>
    <name evidence="2" type="ORF">H8711_06380</name>
</gene>
<evidence type="ECO:0000256" key="1">
    <source>
        <dbReference type="SAM" id="Phobius"/>
    </source>
</evidence>
<proteinExistence type="predicted"/>
<sequence length="298" mass="34147">MFQVLNMNLHTMRTVLKNAVNEVIVCTDLKRDSGVFYTVVSIADSQVRREVARQVTGEGLFSANRDFVGSFAYRDRFCLVFRYQPEVRLCNREMIQAETFADRKRLAAAFLVACAEIEAGGEVGELLLRERNINLAPDGRVYFNYFIDFGELAGRGRPADFYYAAATCAFDILAREYSERYERQVDLYPRELQAFFKKKESRGFSSFNQILTAVKAIPDEPDELHFGVRRLLDRIIGFKKFLTRNSMTIFLAVLVAATVIYAAYQIVLRVAWRQNEKVNTSYIGMNSIGEVYLGDEDV</sequence>
<dbReference type="Proteomes" id="UP000653127">
    <property type="component" value="Unassembled WGS sequence"/>
</dbReference>
<dbReference type="EMBL" id="JACRST010000007">
    <property type="protein sequence ID" value="MBC8546560.1"/>
    <property type="molecule type" value="Genomic_DNA"/>
</dbReference>
<keyword evidence="1" id="KW-1133">Transmembrane helix</keyword>
<evidence type="ECO:0000313" key="3">
    <source>
        <dbReference type="Proteomes" id="UP000653127"/>
    </source>
</evidence>
<keyword evidence="1" id="KW-0812">Transmembrane</keyword>
<keyword evidence="1" id="KW-0472">Membrane</keyword>
<dbReference type="AlphaFoldDB" id="A0A926I4M6"/>
<dbReference type="RefSeq" id="WP_249282638.1">
    <property type="nucleotide sequence ID" value="NZ_JACRST010000007.1"/>
</dbReference>
<accession>A0A926I4M6</accession>
<reference evidence="2" key="1">
    <citation type="submission" date="2020-08" db="EMBL/GenBank/DDBJ databases">
        <title>Genome public.</title>
        <authorList>
            <person name="Liu C."/>
            <person name="Sun Q."/>
        </authorList>
    </citation>
    <scope>NUCLEOTIDE SEQUENCE</scope>
    <source>
        <strain evidence="2">NSJ-31</strain>
    </source>
</reference>
<feature type="transmembrane region" description="Helical" evidence="1">
    <location>
        <begin position="249"/>
        <end position="272"/>
    </location>
</feature>
<evidence type="ECO:0000313" key="2">
    <source>
        <dbReference type="EMBL" id="MBC8546560.1"/>
    </source>
</evidence>